<keyword evidence="5" id="KW-0175">Coiled coil</keyword>
<dbReference type="GO" id="GO:0046961">
    <property type="term" value="F:proton-transporting ATPase activity, rotational mechanism"/>
    <property type="evidence" value="ECO:0007669"/>
    <property type="project" value="InterPro"/>
</dbReference>
<keyword evidence="4" id="KW-0406">Ion transport</keyword>
<dbReference type="Proteomes" id="UP000318821">
    <property type="component" value="Unassembled WGS sequence"/>
</dbReference>
<evidence type="ECO:0000256" key="1">
    <source>
        <dbReference type="ARBA" id="ARBA00010066"/>
    </source>
</evidence>
<dbReference type="NCBIfam" id="TIGR01147">
    <property type="entry name" value="V_ATP_synt_G"/>
    <property type="match status" value="1"/>
</dbReference>
<keyword evidence="6" id="KW-1133">Transmembrane helix</keyword>
<evidence type="ECO:0000256" key="2">
    <source>
        <dbReference type="ARBA" id="ARBA00022448"/>
    </source>
</evidence>
<protein>
    <submittedName>
        <fullName evidence="7">Vacuolar (H+)-ATPase G subunit family protein</fullName>
    </submittedName>
</protein>
<keyword evidence="3" id="KW-0375">Hydrogen ion transport</keyword>
<dbReference type="FunFam" id="1.20.5.2950:FF:000004">
    <property type="entry name" value="V-type proton ATPase subunit G"/>
    <property type="match status" value="1"/>
</dbReference>
<dbReference type="Gene3D" id="1.20.5.2950">
    <property type="match status" value="1"/>
</dbReference>
<evidence type="ECO:0000256" key="5">
    <source>
        <dbReference type="SAM" id="Coils"/>
    </source>
</evidence>
<proteinExistence type="inferred from homology"/>
<comment type="caution">
    <text evidence="7">The sequence shown here is derived from an EMBL/GenBank/DDBJ whole genome shotgun (WGS) entry which is preliminary data.</text>
</comment>
<dbReference type="VEuPathDB" id="TriTrypDB:LdCL_230009200"/>
<reference evidence="8" key="1">
    <citation type="submission" date="2019-02" db="EMBL/GenBank/DDBJ databases">
        <title>FDA dAtabase for Regulatory Grade micrObial Sequences (FDA-ARGOS): Supporting development and validation of Infectious Disease Dx tests.</title>
        <authorList>
            <person name="Duncan R."/>
            <person name="Fisher C."/>
            <person name="Tallon L."/>
            <person name="Sadzewicz L."/>
            <person name="Sengamalay N."/>
            <person name="Ott S."/>
            <person name="Godinez A."/>
            <person name="Nagaraj S."/>
            <person name="Vavikolanu K."/>
            <person name="Vyas G."/>
            <person name="Nadendla S."/>
            <person name="Aluvathingal J."/>
            <person name="Sichtig H."/>
        </authorList>
    </citation>
    <scope>NUCLEOTIDE SEQUENCE [LARGE SCALE GENOMIC DNA]</scope>
    <source>
        <strain evidence="8">FDAARGOS_360</strain>
    </source>
</reference>
<keyword evidence="6" id="KW-0812">Transmembrane</keyword>
<keyword evidence="2" id="KW-0813">Transport</keyword>
<dbReference type="PANTHER" id="PTHR12713:SF11">
    <property type="entry name" value="V-TYPE PROTON ATPASE SUBUNIT G"/>
    <property type="match status" value="1"/>
</dbReference>
<dbReference type="VEuPathDB" id="TriTrypDB:LdBPK_230380.1"/>
<evidence type="ECO:0000256" key="4">
    <source>
        <dbReference type="ARBA" id="ARBA00023065"/>
    </source>
</evidence>
<dbReference type="VEuPathDB" id="TriTrypDB:LDHU3_23.0550"/>
<evidence type="ECO:0000313" key="8">
    <source>
        <dbReference type="Proteomes" id="UP000318821"/>
    </source>
</evidence>
<dbReference type="VEuPathDB" id="TriTrypDB:LDHU3_23.0540"/>
<keyword evidence="6" id="KW-0472">Membrane</keyword>
<accession>A0A504XVT2</accession>
<organism evidence="7 8">
    <name type="scientific">Leishmania donovani</name>
    <dbReference type="NCBI Taxonomy" id="5661"/>
    <lineage>
        <taxon>Eukaryota</taxon>
        <taxon>Discoba</taxon>
        <taxon>Euglenozoa</taxon>
        <taxon>Kinetoplastea</taxon>
        <taxon>Metakinetoplastina</taxon>
        <taxon>Trypanosomatida</taxon>
        <taxon>Trypanosomatidae</taxon>
        <taxon>Leishmaniinae</taxon>
        <taxon>Leishmania</taxon>
    </lineage>
</organism>
<dbReference type="GO" id="GO:0016887">
    <property type="term" value="F:ATP hydrolysis activity"/>
    <property type="evidence" value="ECO:0007669"/>
    <property type="project" value="TreeGrafter"/>
</dbReference>
<dbReference type="InterPro" id="IPR005124">
    <property type="entry name" value="V-ATPase_G"/>
</dbReference>
<feature type="coiled-coil region" evidence="5">
    <location>
        <begin position="242"/>
        <end position="302"/>
    </location>
</feature>
<evidence type="ECO:0000256" key="3">
    <source>
        <dbReference type="ARBA" id="ARBA00022781"/>
    </source>
</evidence>
<evidence type="ECO:0000313" key="7">
    <source>
        <dbReference type="EMBL" id="TPP51388.1"/>
    </source>
</evidence>
<evidence type="ECO:0000256" key="6">
    <source>
        <dbReference type="SAM" id="Phobius"/>
    </source>
</evidence>
<sequence length="320" mass="36775">MDSMKSKSAMLMTKGIMDMRSDPPRLICTILRYKHPDTKKEVTLYPIPNIAAPAYFQRVLNGDALQRNFDKILCEDGRLPFQAGSASAARQQWLRRLLPFFSIRPVVADGEKFDGIIVRDALESRMAYQMVLEGYDPPVDPRARRAMERIDTYPESTRVVVPWGVYHMPYFRYRLEKEGYKALPSEEVVAFGFHQVMGFFFLSGVMVAVIIIMPPKQDNVQKLLAAEEKRNKLISDAKARKQQKVKQAKADAEREVASFRADKDREYDRYRAQQNGGADAENAELARETDRELEELKRLTAQRMDAVANMMVRLIVTVKE</sequence>
<gene>
    <name evidence="7" type="ORF">CGC20_18400</name>
</gene>
<name>A0A504XVT2_LEIDO</name>
<dbReference type="Pfam" id="PF03179">
    <property type="entry name" value="V-ATPase_G"/>
    <property type="match status" value="1"/>
</dbReference>
<dbReference type="PANTHER" id="PTHR12713">
    <property type="entry name" value="VACUOLAR ATP SYNTHASE SUBUNIT G"/>
    <property type="match status" value="1"/>
</dbReference>
<dbReference type="GO" id="GO:0000221">
    <property type="term" value="C:vacuolar proton-transporting V-type ATPase, V1 domain"/>
    <property type="evidence" value="ECO:0007669"/>
    <property type="project" value="TreeGrafter"/>
</dbReference>
<dbReference type="VEuPathDB" id="TriTrypDB:LdCL_230009100"/>
<dbReference type="EMBL" id="RHLD01000023">
    <property type="protein sequence ID" value="TPP51388.1"/>
    <property type="molecule type" value="Genomic_DNA"/>
</dbReference>
<comment type="similarity">
    <text evidence="1">Belongs to the V-ATPase G subunit family.</text>
</comment>
<feature type="transmembrane region" description="Helical" evidence="6">
    <location>
        <begin position="188"/>
        <end position="213"/>
    </location>
</feature>
<dbReference type="AlphaFoldDB" id="A0A504XVT2"/>
<dbReference type="VEuPathDB" id="TriTrypDB:LdBPK_230370.1"/>